<organism evidence="3 4">
    <name type="scientific">Arthrobacter phage Sarge</name>
    <dbReference type="NCBI Taxonomy" id="2885974"/>
    <lineage>
        <taxon>Viruses</taxon>
        <taxon>Duplodnaviria</taxon>
        <taxon>Heunggongvirae</taxon>
        <taxon>Uroviricota</taxon>
        <taxon>Caudoviricetes</taxon>
        <taxon>Sargevirus</taxon>
        <taxon>Sargevirus sarge</taxon>
    </lineage>
</organism>
<feature type="domain" description="HNH nuclease" evidence="2">
    <location>
        <begin position="49"/>
        <end position="92"/>
    </location>
</feature>
<feature type="region of interest" description="Disordered" evidence="1">
    <location>
        <begin position="95"/>
        <end position="129"/>
    </location>
</feature>
<reference evidence="3" key="1">
    <citation type="submission" date="2021-09" db="EMBL/GenBank/DDBJ databases">
        <authorList>
            <person name="Prude D.S."/>
            <person name="Stokes N.T."/>
            <person name="Pimienta A.M."/>
            <person name="Mendez E."/>
            <person name="Powell L.D."/>
            <person name="Woodhouse A.S."/>
            <person name="Cunningham F.J."/>
            <person name="Greenfield T.L."/>
            <person name="Smith J.A."/>
            <person name="Hatke H.L."/>
            <person name="Salama S."/>
            <person name="Beyer A.R."/>
            <person name="Klyczek K."/>
            <person name="Garlena R.A."/>
            <person name="Russell D.A."/>
            <person name="Pope W.H."/>
            <person name="Jacobs-Sera D."/>
            <person name="Hatfull G.F."/>
        </authorList>
    </citation>
    <scope>NUCLEOTIDE SEQUENCE</scope>
</reference>
<keyword evidence="3" id="KW-0540">Nuclease</keyword>
<keyword evidence="3" id="KW-0378">Hydrolase</keyword>
<dbReference type="GeneID" id="77925163"/>
<proteinExistence type="predicted"/>
<name>A0AAE8Y5F2_9CAUD</name>
<dbReference type="GO" id="GO:0004519">
    <property type="term" value="F:endonuclease activity"/>
    <property type="evidence" value="ECO:0007669"/>
    <property type="project" value="UniProtKB-KW"/>
</dbReference>
<dbReference type="SUPFAM" id="SSF54060">
    <property type="entry name" value="His-Me finger endonucleases"/>
    <property type="match status" value="1"/>
</dbReference>
<keyword evidence="3" id="KW-0255">Endonuclease</keyword>
<dbReference type="InterPro" id="IPR003615">
    <property type="entry name" value="HNH_nuc"/>
</dbReference>
<accession>A0AAE8Y5F2</accession>
<dbReference type="EMBL" id="OK040780">
    <property type="protein sequence ID" value="UDL14902.1"/>
    <property type="molecule type" value="Genomic_DNA"/>
</dbReference>
<feature type="compositionally biased region" description="Basic and acidic residues" evidence="1">
    <location>
        <begin position="102"/>
        <end position="118"/>
    </location>
</feature>
<evidence type="ECO:0000313" key="3">
    <source>
        <dbReference type="EMBL" id="UDL14902.1"/>
    </source>
</evidence>
<dbReference type="Pfam" id="PF13392">
    <property type="entry name" value="HNH_3"/>
    <property type="match status" value="1"/>
</dbReference>
<dbReference type="RefSeq" id="YP_010649609.1">
    <property type="nucleotide sequence ID" value="NC_070770.1"/>
</dbReference>
<dbReference type="Gene3D" id="3.90.75.20">
    <property type="match status" value="1"/>
</dbReference>
<gene>
    <name evidence="3" type="primary">55</name>
    <name evidence="3" type="ORF">SEA_SARGE_55</name>
</gene>
<protein>
    <submittedName>
        <fullName evidence="3">HNH endonuclease</fullName>
    </submittedName>
</protein>
<evidence type="ECO:0000256" key="1">
    <source>
        <dbReference type="SAM" id="MobiDB-lite"/>
    </source>
</evidence>
<sequence length="129" mass="15263">MPRGDYWKHWTERLKDGVLLNPETGCIEWQRSKNNRGYGIIYLEGKHHLAHRAAWYAQHGEWPDPEKVTDHICNNKGCINVDHLRELPNHLNLRRAIPRGNAETERRRARQRKADAKRRGNYRYTEAGT</sequence>
<evidence type="ECO:0000313" key="4">
    <source>
        <dbReference type="Proteomes" id="UP000827738"/>
    </source>
</evidence>
<dbReference type="Proteomes" id="UP000827738">
    <property type="component" value="Segment"/>
</dbReference>
<dbReference type="InterPro" id="IPR044925">
    <property type="entry name" value="His-Me_finger_sf"/>
</dbReference>
<keyword evidence="4" id="KW-1185">Reference proteome</keyword>
<dbReference type="KEGG" id="vg:77925163"/>
<evidence type="ECO:0000259" key="2">
    <source>
        <dbReference type="Pfam" id="PF13392"/>
    </source>
</evidence>